<organism evidence="2 3">
    <name type="scientific">Lasius platythorax</name>
    <dbReference type="NCBI Taxonomy" id="488582"/>
    <lineage>
        <taxon>Eukaryota</taxon>
        <taxon>Metazoa</taxon>
        <taxon>Ecdysozoa</taxon>
        <taxon>Arthropoda</taxon>
        <taxon>Hexapoda</taxon>
        <taxon>Insecta</taxon>
        <taxon>Pterygota</taxon>
        <taxon>Neoptera</taxon>
        <taxon>Endopterygota</taxon>
        <taxon>Hymenoptera</taxon>
        <taxon>Apocrita</taxon>
        <taxon>Aculeata</taxon>
        <taxon>Formicoidea</taxon>
        <taxon>Formicidae</taxon>
        <taxon>Formicinae</taxon>
        <taxon>Lasius</taxon>
        <taxon>Lasius</taxon>
    </lineage>
</organism>
<name>A0AAV2NKU8_9HYME</name>
<gene>
    <name evidence="2" type="ORF">LPLAT_LOCUS6336</name>
</gene>
<dbReference type="Proteomes" id="UP001497644">
    <property type="component" value="Chromosome 2"/>
</dbReference>
<protein>
    <submittedName>
        <fullName evidence="2">Uncharacterized protein</fullName>
    </submittedName>
</protein>
<dbReference type="AlphaFoldDB" id="A0AAV2NKU8"/>
<evidence type="ECO:0000313" key="3">
    <source>
        <dbReference type="Proteomes" id="UP001497644"/>
    </source>
</evidence>
<evidence type="ECO:0000256" key="1">
    <source>
        <dbReference type="SAM" id="MobiDB-lite"/>
    </source>
</evidence>
<dbReference type="EMBL" id="OZ034825">
    <property type="protein sequence ID" value="CAL1680282.1"/>
    <property type="molecule type" value="Genomic_DNA"/>
</dbReference>
<accession>A0AAV2NKU8</accession>
<proteinExistence type="predicted"/>
<evidence type="ECO:0000313" key="2">
    <source>
        <dbReference type="EMBL" id="CAL1680282.1"/>
    </source>
</evidence>
<feature type="region of interest" description="Disordered" evidence="1">
    <location>
        <begin position="86"/>
        <end position="106"/>
    </location>
</feature>
<reference evidence="2" key="1">
    <citation type="submission" date="2024-04" db="EMBL/GenBank/DDBJ databases">
        <authorList>
            <consortium name="Molecular Ecology Group"/>
        </authorList>
    </citation>
    <scope>NUCLEOTIDE SEQUENCE</scope>
</reference>
<keyword evidence="3" id="KW-1185">Reference proteome</keyword>
<sequence length="106" mass="12135">MHFLNLVPVSIDVSEQFRDLANVNRGEETICYARDNKRPCPIFMRATITKEWHRPQRQAGDKVDKRPPMAYNEWIVRASPTRLSFSRLPSAPRSAHDLLGGSMAGR</sequence>